<accession>A0A9P5IWX1</accession>
<gene>
    <name evidence="2" type="ORF">EAE97_002206</name>
</gene>
<evidence type="ECO:0000313" key="3">
    <source>
        <dbReference type="Proteomes" id="UP000710849"/>
    </source>
</evidence>
<comment type="caution">
    <text evidence="2">The sequence shown here is derived from an EMBL/GenBank/DDBJ whole genome shotgun (WGS) entry which is preliminary data.</text>
</comment>
<keyword evidence="3" id="KW-1185">Reference proteome</keyword>
<proteinExistence type="predicted"/>
<reference evidence="2 3" key="1">
    <citation type="journal article" date="2020" name="Genome Biol. Evol.">
        <title>Comparative genomics of Sclerotiniaceae.</title>
        <authorList>
            <person name="Valero Jimenez C.A."/>
            <person name="Steentjes M."/>
            <person name="Scholten O.E."/>
            <person name="Van Kan J.A.L."/>
        </authorList>
    </citation>
    <scope>NUCLEOTIDE SEQUENCE [LARGE SCALE GENOMIC DNA]</scope>
    <source>
        <strain evidence="2 3">MUCL 94</strain>
    </source>
</reference>
<evidence type="ECO:0000313" key="2">
    <source>
        <dbReference type="EMBL" id="KAF7950654.1"/>
    </source>
</evidence>
<name>A0A9P5IWX1_9HELO</name>
<dbReference type="AlphaFoldDB" id="A0A9P5IWX1"/>
<sequence length="233" mass="26287">MADSPPQEALSWSDAEINQMADTSQQLIRSINIVTGRTASELFRILREARQLSENHMEIEVVSRDDGRETRELSENHEEMVGVQTESEEARSLVLEDQPASSPLIFDDETMVNRPCYEHFRLEKIENLLRSVSADESDRCSICHESYSTTSDAPTVVRDMRYCSDCRTSFNIKPDTDNSHMACTVPKCLHRNFVPGGLSAGWNMNYSWGFFDRNGSVRFSDICNGPVACAGTM</sequence>
<dbReference type="RefSeq" id="XP_038735923.1">
    <property type="nucleotide sequence ID" value="XM_038872717.1"/>
</dbReference>
<protein>
    <submittedName>
        <fullName evidence="2">Uncharacterized protein</fullName>
    </submittedName>
</protein>
<feature type="compositionally biased region" description="Basic and acidic residues" evidence="1">
    <location>
        <begin position="64"/>
        <end position="80"/>
    </location>
</feature>
<organism evidence="2 3">
    <name type="scientific">Botrytis byssoidea</name>
    <dbReference type="NCBI Taxonomy" id="139641"/>
    <lineage>
        <taxon>Eukaryota</taxon>
        <taxon>Fungi</taxon>
        <taxon>Dikarya</taxon>
        <taxon>Ascomycota</taxon>
        <taxon>Pezizomycotina</taxon>
        <taxon>Leotiomycetes</taxon>
        <taxon>Helotiales</taxon>
        <taxon>Sclerotiniaceae</taxon>
        <taxon>Botrytis</taxon>
    </lineage>
</organism>
<dbReference type="EMBL" id="RCSW01000004">
    <property type="protein sequence ID" value="KAF7950654.1"/>
    <property type="molecule type" value="Genomic_DNA"/>
</dbReference>
<dbReference type="GeneID" id="62145795"/>
<evidence type="ECO:0000256" key="1">
    <source>
        <dbReference type="SAM" id="MobiDB-lite"/>
    </source>
</evidence>
<feature type="region of interest" description="Disordered" evidence="1">
    <location>
        <begin position="64"/>
        <end position="86"/>
    </location>
</feature>
<dbReference type="Proteomes" id="UP000710849">
    <property type="component" value="Unassembled WGS sequence"/>
</dbReference>